<dbReference type="PANTHER" id="PTHR21472:SF23">
    <property type="entry name" value="INO80 COMPLEX SUBUNIT E"/>
    <property type="match status" value="1"/>
</dbReference>
<sequence length="554" mass="57679">MLCPAAASAAAAAAAAVWLLAVLGPGLSLPAELDSEPGFSLCSDCFYRHTPPQAASAGPPLRPRCHRLPGGQAFATLARPNCDTAVYSAFHLSHGWREREEEEGEEYVAEEGGDGVKVAVPALLRGSRDPSHPVPPTDSPLHHWDSAVTALVKSSFIPQCSTLGGDIYILTGEGGLAPVGDGDESCQTTPLWAAACCAPPDGRGGFSMGLINVTGEGKRQVSMQELEEMLGALQLFSEGCGGGKDETAALREALHGEGLPGSSEKSEPADPADAASESIAPDAHEAVTGSGKEATGSEHAADVDAQSEEPDVSELTRETEADTVTSQSGSKNQHDQSESVQEEADANSTSTLFCILSTTVSILKAPLRPLFSTITQLPEQVTYVLQEDLGVLSALPGDTVNLFHLLTSDLLSWVGSAAEMLLGVGGTCFSSIYYCSSSMFGALLNSCCTGFTGMGTLAGDTMGVFRDAVDNVWWVTKLFGGRMYEQSEGYVETVMYEMCGQAQAVGGGFGRLAWRGANGVGNAFRVSGGLIFGVVDMVIETVREAFGGGSQSEG</sequence>
<dbReference type="PANTHER" id="PTHR21472">
    <property type="entry name" value="ENDONUCLEASE DOMAIN-CONTAINING 1 PROTEIN ENDOD1"/>
    <property type="match status" value="1"/>
</dbReference>
<evidence type="ECO:0000256" key="2">
    <source>
        <dbReference type="SAM" id="SignalP"/>
    </source>
</evidence>
<feature type="compositionally biased region" description="Polar residues" evidence="1">
    <location>
        <begin position="322"/>
        <end position="331"/>
    </location>
</feature>
<keyword evidence="2" id="KW-0732">Signal</keyword>
<proteinExistence type="predicted"/>
<feature type="chain" id="PRO_5035745001" evidence="2">
    <location>
        <begin position="29"/>
        <end position="554"/>
    </location>
</feature>
<dbReference type="Proteomes" id="UP000677803">
    <property type="component" value="Unassembled WGS sequence"/>
</dbReference>
<gene>
    <name evidence="3" type="ORF">MMEN_LOCUS19423</name>
</gene>
<dbReference type="OrthoDB" id="8751470at2759"/>
<feature type="region of interest" description="Disordered" evidence="1">
    <location>
        <begin position="257"/>
        <end position="344"/>
    </location>
</feature>
<comment type="caution">
    <text evidence="3">The sequence shown here is derived from an EMBL/GenBank/DDBJ whole genome shotgun (WGS) entry which is preliminary data.</text>
</comment>
<dbReference type="AlphaFoldDB" id="A0A8S4BK88"/>
<organism evidence="3 4">
    <name type="scientific">Menidia menidia</name>
    <name type="common">Atlantic silverside</name>
    <dbReference type="NCBI Taxonomy" id="238744"/>
    <lineage>
        <taxon>Eukaryota</taxon>
        <taxon>Metazoa</taxon>
        <taxon>Chordata</taxon>
        <taxon>Craniata</taxon>
        <taxon>Vertebrata</taxon>
        <taxon>Euteleostomi</taxon>
        <taxon>Actinopterygii</taxon>
        <taxon>Neopterygii</taxon>
        <taxon>Teleostei</taxon>
        <taxon>Neoteleostei</taxon>
        <taxon>Acanthomorphata</taxon>
        <taxon>Ovalentaria</taxon>
        <taxon>Atherinomorphae</taxon>
        <taxon>Atheriniformes</taxon>
        <taxon>Atherinopsidae</taxon>
        <taxon>Menidiinae</taxon>
        <taxon>Menidia</taxon>
    </lineage>
</organism>
<evidence type="ECO:0000256" key="1">
    <source>
        <dbReference type="SAM" id="MobiDB-lite"/>
    </source>
</evidence>
<evidence type="ECO:0000313" key="3">
    <source>
        <dbReference type="EMBL" id="CAG6014992.1"/>
    </source>
</evidence>
<protein>
    <submittedName>
        <fullName evidence="3">(Atlantic silverside) hypothetical protein</fullName>
    </submittedName>
</protein>
<reference evidence="3" key="1">
    <citation type="submission" date="2021-05" db="EMBL/GenBank/DDBJ databases">
        <authorList>
            <person name="Tigano A."/>
        </authorList>
    </citation>
    <scope>NUCLEOTIDE SEQUENCE</scope>
</reference>
<evidence type="ECO:0000313" key="4">
    <source>
        <dbReference type="Proteomes" id="UP000677803"/>
    </source>
</evidence>
<accession>A0A8S4BK88</accession>
<name>A0A8S4BK88_9TELE</name>
<dbReference type="EMBL" id="CAJRST010038888">
    <property type="protein sequence ID" value="CAG6014992.1"/>
    <property type="molecule type" value="Genomic_DNA"/>
</dbReference>
<keyword evidence="4" id="KW-1185">Reference proteome</keyword>
<dbReference type="InterPro" id="IPR039015">
    <property type="entry name" value="ENDOD1"/>
</dbReference>
<feature type="signal peptide" evidence="2">
    <location>
        <begin position="1"/>
        <end position="28"/>
    </location>
</feature>